<feature type="region of interest" description="Disordered" evidence="1">
    <location>
        <begin position="1"/>
        <end position="50"/>
    </location>
</feature>
<dbReference type="Pfam" id="PF07396">
    <property type="entry name" value="Porin_O_P"/>
    <property type="match status" value="1"/>
</dbReference>
<accession>A0ABT6F709</accession>
<proteinExistence type="predicted"/>
<evidence type="ECO:0000313" key="2">
    <source>
        <dbReference type="EMBL" id="MDG3003375.1"/>
    </source>
</evidence>
<keyword evidence="3" id="KW-1185">Reference proteome</keyword>
<comment type="caution">
    <text evidence="2">The sequence shown here is derived from an EMBL/GenBank/DDBJ whole genome shotgun (WGS) entry which is preliminary data.</text>
</comment>
<dbReference type="InterPro" id="IPR023614">
    <property type="entry name" value="Porin_dom_sf"/>
</dbReference>
<name>A0ABT6F709_9BACT</name>
<dbReference type="EMBL" id="JARRAG010000001">
    <property type="protein sequence ID" value="MDG3003375.1"/>
    <property type="molecule type" value="Genomic_DNA"/>
</dbReference>
<dbReference type="Gene3D" id="2.40.160.10">
    <property type="entry name" value="Porin"/>
    <property type="match status" value="1"/>
</dbReference>
<dbReference type="SUPFAM" id="SSF56935">
    <property type="entry name" value="Porins"/>
    <property type="match status" value="1"/>
</dbReference>
<dbReference type="RefSeq" id="WP_277859727.1">
    <property type="nucleotide sequence ID" value="NZ_JARRAG010000001.1"/>
</dbReference>
<protein>
    <submittedName>
        <fullName evidence="2">Porin</fullName>
    </submittedName>
</protein>
<reference evidence="2 3" key="1">
    <citation type="submission" date="2023-03" db="EMBL/GenBank/DDBJ databases">
        <title>Paludisphaera mucosa sp. nov. a novel planctomycete from northern fen.</title>
        <authorList>
            <person name="Ivanova A."/>
        </authorList>
    </citation>
    <scope>NUCLEOTIDE SEQUENCE [LARGE SCALE GENOMIC DNA]</scope>
    <source>
        <strain evidence="2 3">Pla2</strain>
    </source>
</reference>
<evidence type="ECO:0000313" key="3">
    <source>
        <dbReference type="Proteomes" id="UP001216907"/>
    </source>
</evidence>
<gene>
    <name evidence="2" type="ORF">PZE19_06325</name>
</gene>
<evidence type="ECO:0000256" key="1">
    <source>
        <dbReference type="SAM" id="MobiDB-lite"/>
    </source>
</evidence>
<sequence>MEPAGVSSRPGTAAPDTGVPATVTAPSASGGVSAPGQSLPPNPPPSSRFDVPATLESKKVNVKFGPGFELRSDDDEYILQFHNLTQFEYRGYEQGGHQTERDSFLIPRQWWMFSGRMTKPIGYFLSFANGFDTISMLDVFLDFDFDPRFRVRAGRFKTPFTYEFLVDPIQGLIQPERSVFFNNFGQNRDEGVMGFGRLFNKTVDYAAGVFNGNRNGYVANTDSKFVSAFINWKPFNNAEGSALENFNVGGSVFGGTNDNLPFPQVLRTIVPTSGNSVAGVPFLAFNNNVREVGPMTFWDLHAAWFYRRLAVIGEWASGTQDYALNNRLSYRTSLPIDAFYVQAGYLLTGETRSGLGIVKPLHPFNLNPDKFGLGAWELTGRYQHLDIGQQVFSQGLSDPNLWANRLFITDLGFNWHVNQYVKFMFDWEHSEFNNPVFTNVGQSSKTNDLFLARIQLYF</sequence>
<dbReference type="Proteomes" id="UP001216907">
    <property type="component" value="Unassembled WGS sequence"/>
</dbReference>
<organism evidence="2 3">
    <name type="scientific">Paludisphaera mucosa</name>
    <dbReference type="NCBI Taxonomy" id="3030827"/>
    <lineage>
        <taxon>Bacteria</taxon>
        <taxon>Pseudomonadati</taxon>
        <taxon>Planctomycetota</taxon>
        <taxon>Planctomycetia</taxon>
        <taxon>Isosphaerales</taxon>
        <taxon>Isosphaeraceae</taxon>
        <taxon>Paludisphaera</taxon>
    </lineage>
</organism>
<dbReference type="InterPro" id="IPR010870">
    <property type="entry name" value="Porin_O/P"/>
</dbReference>